<dbReference type="InterPro" id="IPR036291">
    <property type="entry name" value="NAD(P)-bd_dom_sf"/>
</dbReference>
<dbReference type="PANTHER" id="PTHR43796:SF2">
    <property type="entry name" value="CARBOXYNORSPERMIDINE SYNTHASE"/>
    <property type="match status" value="1"/>
</dbReference>
<dbReference type="STRING" id="40578.Xbed_02744"/>
<protein>
    <submittedName>
        <fullName evidence="1">Saccharopine dehydrogenase</fullName>
    </submittedName>
</protein>
<dbReference type="Gene3D" id="3.30.360.10">
    <property type="entry name" value="Dihydrodipicolinate Reductase, domain 2"/>
    <property type="match status" value="1"/>
</dbReference>
<dbReference type="AlphaFoldDB" id="A0A1Y2SM66"/>
<name>A0A1Y2SM66_9GAMM</name>
<dbReference type="PANTHER" id="PTHR43796">
    <property type="entry name" value="CARBOXYNORSPERMIDINE SYNTHASE"/>
    <property type="match status" value="1"/>
</dbReference>
<dbReference type="RefSeq" id="WP_086113450.1">
    <property type="nucleotide sequence ID" value="NZ_CAWNHF010000127.1"/>
</dbReference>
<dbReference type="SUPFAM" id="SSF51735">
    <property type="entry name" value="NAD(P)-binding Rossmann-fold domains"/>
    <property type="match status" value="1"/>
</dbReference>
<dbReference type="EMBL" id="MUBK01000023">
    <property type="protein sequence ID" value="OTA19049.1"/>
    <property type="molecule type" value="Genomic_DNA"/>
</dbReference>
<dbReference type="OrthoDB" id="3518805at2"/>
<gene>
    <name evidence="1" type="ORF">Xbed_02744</name>
</gene>
<reference evidence="1 2" key="1">
    <citation type="submission" date="2017-01" db="EMBL/GenBank/DDBJ databases">
        <title>Deconstructing symbiosis and pathogenesis requirements using a combined genomic-metabolomic approach.</title>
        <authorList>
            <person name="Tobias N.J."/>
            <person name="Wolff H."/>
            <person name="Djahanschiri B."/>
            <person name="Ebersberger I."/>
            <person name="Bode H.B."/>
        </authorList>
    </citation>
    <scope>NUCLEOTIDE SEQUENCE [LARGE SCALE GENOMIC DNA]</scope>
    <source>
        <strain evidence="1 2">DSM 4764</strain>
    </source>
</reference>
<dbReference type="Proteomes" id="UP000194204">
    <property type="component" value="Unassembled WGS sequence"/>
</dbReference>
<evidence type="ECO:0000313" key="2">
    <source>
        <dbReference type="Proteomes" id="UP000194204"/>
    </source>
</evidence>
<comment type="caution">
    <text evidence="1">The sequence shown here is derived from an EMBL/GenBank/DDBJ whole genome shotgun (WGS) entry which is preliminary data.</text>
</comment>
<accession>A0A1Y2SM66</accession>
<proteinExistence type="predicted"/>
<keyword evidence="2" id="KW-1185">Reference proteome</keyword>
<dbReference type="Gene3D" id="3.40.50.720">
    <property type="entry name" value="NAD(P)-binding Rossmann-like Domain"/>
    <property type="match status" value="1"/>
</dbReference>
<organism evidence="1 2">
    <name type="scientific">Xenorhabdus beddingii</name>
    <dbReference type="NCBI Taxonomy" id="40578"/>
    <lineage>
        <taxon>Bacteria</taxon>
        <taxon>Pseudomonadati</taxon>
        <taxon>Pseudomonadota</taxon>
        <taxon>Gammaproteobacteria</taxon>
        <taxon>Enterobacterales</taxon>
        <taxon>Morganellaceae</taxon>
        <taxon>Xenorhabdus</taxon>
    </lineage>
</organism>
<sequence>MKNISVLLVGGYGVVGQQTAQIINQYRPDLHLIIAGRDINQAKKTSENLNNSEGLFFDVENPSLPDKLKIDIVLALVNDPQDKLLHFAHQNNIAYVDITRWTDRLQIALSKAAIMQNQKQSTMIFSSSWMSGIVAALIHDISKSFTTIDSIDMSVLYALNDKAGPNSIEYMDRLTTPFTVKQNGKYQKILPFSDEKTVLFSDGTIHKVFRIDMPEQFIFPLITNAQTVSTRIGFDDPKSNKLLAFLVRKGIWKLLSGKSTTGLRRKFLYNPGQGHQHQIRTDIKGTDEKGNPKYVCLQLNDPKGQTHLTAIGAAALVIQLAEHIQNNHTTILNTGERFLDVEKLKSLLSSENVSFNVNSEID</sequence>
<evidence type="ECO:0000313" key="1">
    <source>
        <dbReference type="EMBL" id="OTA19049.1"/>
    </source>
</evidence>